<accession>A0A9N9HZN2</accession>
<proteinExistence type="predicted"/>
<organism evidence="1 2">
    <name type="scientific">Funneliformis mosseae</name>
    <name type="common">Endomycorrhizal fungus</name>
    <name type="synonym">Glomus mosseae</name>
    <dbReference type="NCBI Taxonomy" id="27381"/>
    <lineage>
        <taxon>Eukaryota</taxon>
        <taxon>Fungi</taxon>
        <taxon>Fungi incertae sedis</taxon>
        <taxon>Mucoromycota</taxon>
        <taxon>Glomeromycotina</taxon>
        <taxon>Glomeromycetes</taxon>
        <taxon>Glomerales</taxon>
        <taxon>Glomeraceae</taxon>
        <taxon>Funneliformis</taxon>
    </lineage>
</organism>
<name>A0A9N9HZN2_FUNMO</name>
<dbReference type="AlphaFoldDB" id="A0A9N9HZN2"/>
<evidence type="ECO:0000313" key="2">
    <source>
        <dbReference type="Proteomes" id="UP000789375"/>
    </source>
</evidence>
<sequence length="108" mass="12665">EILNSISADSSNENLKDVNKRPDGIKIDILYDDKKSDYGEFEQFKKMDNDLEQYEINVEVMKDNSNIDNDSFFIDEHMTIESITESKSESEDELIFEHIPNYILHNPE</sequence>
<keyword evidence="2" id="KW-1185">Reference proteome</keyword>
<dbReference type="Proteomes" id="UP000789375">
    <property type="component" value="Unassembled WGS sequence"/>
</dbReference>
<reference evidence="1" key="1">
    <citation type="submission" date="2021-06" db="EMBL/GenBank/DDBJ databases">
        <authorList>
            <person name="Kallberg Y."/>
            <person name="Tangrot J."/>
            <person name="Rosling A."/>
        </authorList>
    </citation>
    <scope>NUCLEOTIDE SEQUENCE</scope>
    <source>
        <strain evidence="1">87-6 pot B 2015</strain>
    </source>
</reference>
<evidence type="ECO:0000313" key="1">
    <source>
        <dbReference type="EMBL" id="CAG8713584.1"/>
    </source>
</evidence>
<dbReference type="EMBL" id="CAJVPP010011249">
    <property type="protein sequence ID" value="CAG8713584.1"/>
    <property type="molecule type" value="Genomic_DNA"/>
</dbReference>
<gene>
    <name evidence="1" type="ORF">FMOSSE_LOCUS14485</name>
</gene>
<protein>
    <submittedName>
        <fullName evidence="1">15061_t:CDS:1</fullName>
    </submittedName>
</protein>
<comment type="caution">
    <text evidence="1">The sequence shown here is derived from an EMBL/GenBank/DDBJ whole genome shotgun (WGS) entry which is preliminary data.</text>
</comment>
<feature type="non-terminal residue" evidence="1">
    <location>
        <position position="108"/>
    </location>
</feature>